<organism evidence="2 3">
    <name type="scientific">Monilinia laxa</name>
    <name type="common">Brown rot fungus</name>
    <name type="synonym">Sclerotinia laxa</name>
    <dbReference type="NCBI Taxonomy" id="61186"/>
    <lineage>
        <taxon>Eukaryota</taxon>
        <taxon>Fungi</taxon>
        <taxon>Dikarya</taxon>
        <taxon>Ascomycota</taxon>
        <taxon>Pezizomycotina</taxon>
        <taxon>Leotiomycetes</taxon>
        <taxon>Helotiales</taxon>
        <taxon>Sclerotiniaceae</taxon>
        <taxon>Monilinia</taxon>
    </lineage>
</organism>
<name>A0A5N6K1I0_MONLA</name>
<dbReference type="OrthoDB" id="432234at2759"/>
<feature type="region of interest" description="Disordered" evidence="1">
    <location>
        <begin position="182"/>
        <end position="212"/>
    </location>
</feature>
<dbReference type="EMBL" id="VIGI01000009">
    <property type="protein sequence ID" value="KAB8296016.1"/>
    <property type="molecule type" value="Genomic_DNA"/>
</dbReference>
<feature type="compositionally biased region" description="Polar residues" evidence="1">
    <location>
        <begin position="77"/>
        <end position="89"/>
    </location>
</feature>
<comment type="caution">
    <text evidence="2">The sequence shown here is derived from an EMBL/GenBank/DDBJ whole genome shotgun (WGS) entry which is preliminary data.</text>
</comment>
<feature type="region of interest" description="Disordered" evidence="1">
    <location>
        <begin position="57"/>
        <end position="128"/>
    </location>
</feature>
<dbReference type="AlphaFoldDB" id="A0A5N6K1I0"/>
<protein>
    <submittedName>
        <fullName evidence="2">Uncharacterized protein</fullName>
    </submittedName>
</protein>
<gene>
    <name evidence="2" type="ORF">EYC80_008828</name>
</gene>
<dbReference type="Proteomes" id="UP000326757">
    <property type="component" value="Unassembled WGS sequence"/>
</dbReference>
<reference evidence="2 3" key="1">
    <citation type="submission" date="2019-06" db="EMBL/GenBank/DDBJ databases">
        <title>Genome Sequence of the Brown Rot Fungal Pathogen Monilinia laxa.</title>
        <authorList>
            <person name="De Miccolis Angelini R.M."/>
            <person name="Landi L."/>
            <person name="Abate D."/>
            <person name="Pollastro S."/>
            <person name="Romanazzi G."/>
            <person name="Faretra F."/>
        </authorList>
    </citation>
    <scope>NUCLEOTIDE SEQUENCE [LARGE SCALE GENOMIC DNA]</scope>
    <source>
        <strain evidence="2 3">Mlax316</strain>
    </source>
</reference>
<evidence type="ECO:0000256" key="1">
    <source>
        <dbReference type="SAM" id="MobiDB-lite"/>
    </source>
</evidence>
<evidence type="ECO:0000313" key="2">
    <source>
        <dbReference type="EMBL" id="KAB8296016.1"/>
    </source>
</evidence>
<keyword evidence="3" id="KW-1185">Reference proteome</keyword>
<evidence type="ECO:0000313" key="3">
    <source>
        <dbReference type="Proteomes" id="UP000326757"/>
    </source>
</evidence>
<accession>A0A5N6K1I0</accession>
<proteinExistence type="predicted"/>
<sequence length="212" mass="23195">MPFGRAAFPAPSSFTRGYLAQRWRAHPHFIFRNANAPTQELRYSSIANAMLGRAIKAKATEPQAPTPKDDAKKKAITHNNMTRNGNIQDSLKPKPKSSQAIGGFIQPLRPASANGKTPPKESQSIVALSTTSSHLSSLLSRDDSFKDTPNSSFDLVQFDSDDLSDDDNIDFDISYALPTYPLSTNASMPAPPKPIRPTIPLSPFTERKAERA</sequence>